<keyword evidence="3" id="KW-0235">DNA replication</keyword>
<dbReference type="PANTHER" id="PTHR10763">
    <property type="entry name" value="CELL DIVISION CONTROL PROTEIN 6-RELATED"/>
    <property type="match status" value="1"/>
</dbReference>
<organism evidence="10 11">
    <name type="scientific">Scheffersomyces spartinae</name>
    <dbReference type="NCBI Taxonomy" id="45513"/>
    <lineage>
        <taxon>Eukaryota</taxon>
        <taxon>Fungi</taxon>
        <taxon>Dikarya</taxon>
        <taxon>Ascomycota</taxon>
        <taxon>Saccharomycotina</taxon>
        <taxon>Pichiomycetes</taxon>
        <taxon>Debaryomycetaceae</taxon>
        <taxon>Scheffersomyces</taxon>
    </lineage>
</organism>
<dbReference type="EMBL" id="JAHMUF010000009">
    <property type="protein sequence ID" value="KAG7194048.1"/>
    <property type="molecule type" value="Genomic_DNA"/>
</dbReference>
<dbReference type="GO" id="GO:0006270">
    <property type="term" value="P:DNA replication initiation"/>
    <property type="evidence" value="ECO:0007669"/>
    <property type="project" value="UniProtKB-UniRule"/>
</dbReference>
<keyword evidence="11" id="KW-1185">Reference proteome</keyword>
<dbReference type="GO" id="GO:0005634">
    <property type="term" value="C:nucleus"/>
    <property type="evidence" value="ECO:0007669"/>
    <property type="project" value="UniProtKB-SubCell"/>
</dbReference>
<feature type="domain" description="Cdc6 C-terminal" evidence="8">
    <location>
        <begin position="364"/>
        <end position="443"/>
    </location>
</feature>
<dbReference type="GeneID" id="66118625"/>
<dbReference type="Gene3D" id="1.10.8.60">
    <property type="match status" value="1"/>
</dbReference>
<evidence type="ECO:0000256" key="1">
    <source>
        <dbReference type="ARBA" id="ARBA00004123"/>
    </source>
</evidence>
<keyword evidence="5" id="KW-0131">Cell cycle</keyword>
<keyword evidence="4" id="KW-0539">Nucleus</keyword>
<evidence type="ECO:0000259" key="9">
    <source>
        <dbReference type="Pfam" id="PF22606"/>
    </source>
</evidence>
<feature type="domain" description="ATPase AAA-type core" evidence="7">
    <location>
        <begin position="102"/>
        <end position="255"/>
    </location>
</feature>
<dbReference type="SUPFAM" id="SSF52540">
    <property type="entry name" value="P-loop containing nucleoside triphosphate hydrolases"/>
    <property type="match status" value="1"/>
</dbReference>
<keyword evidence="2" id="KW-0132">Cell division</keyword>
<dbReference type="GO" id="GO:0003688">
    <property type="term" value="F:DNA replication origin binding"/>
    <property type="evidence" value="ECO:0007669"/>
    <property type="project" value="TreeGrafter"/>
</dbReference>
<dbReference type="InterPro" id="IPR027417">
    <property type="entry name" value="P-loop_NTPase"/>
</dbReference>
<dbReference type="OrthoDB" id="1926878at2759"/>
<evidence type="ECO:0000256" key="2">
    <source>
        <dbReference type="ARBA" id="ARBA00022618"/>
    </source>
</evidence>
<comment type="similarity">
    <text evidence="6">Belongs to the CDC6/cdc18 family.</text>
</comment>
<dbReference type="GO" id="GO:0051301">
    <property type="term" value="P:cell division"/>
    <property type="evidence" value="ECO:0007669"/>
    <property type="project" value="UniProtKB-UniRule"/>
</dbReference>
<dbReference type="GO" id="GO:0033314">
    <property type="term" value="P:mitotic DNA replication checkpoint signaling"/>
    <property type="evidence" value="ECO:0007669"/>
    <property type="project" value="TreeGrafter"/>
</dbReference>
<evidence type="ECO:0000259" key="7">
    <source>
        <dbReference type="Pfam" id="PF00004"/>
    </source>
</evidence>
<evidence type="ECO:0000256" key="5">
    <source>
        <dbReference type="ARBA" id="ARBA00023306"/>
    </source>
</evidence>
<dbReference type="Pfam" id="PF22606">
    <property type="entry name" value="Cdc6-ORC-like_ATPase_lid"/>
    <property type="match status" value="1"/>
</dbReference>
<dbReference type="AlphaFoldDB" id="A0A9P7V9W7"/>
<evidence type="ECO:0000313" key="11">
    <source>
        <dbReference type="Proteomes" id="UP000790833"/>
    </source>
</evidence>
<dbReference type="Pfam" id="PF09079">
    <property type="entry name" value="WHD_Cdc6"/>
    <property type="match status" value="1"/>
</dbReference>
<name>A0A9P7V9W7_9ASCO</name>
<dbReference type="InterPro" id="IPR054425">
    <property type="entry name" value="Cdc6_ORC1-like_ATPase_lid"/>
</dbReference>
<dbReference type="InterPro" id="IPR050311">
    <property type="entry name" value="ORC1/CDC6"/>
</dbReference>
<evidence type="ECO:0000259" key="8">
    <source>
        <dbReference type="Pfam" id="PF09079"/>
    </source>
</evidence>
<dbReference type="InterPro" id="IPR015163">
    <property type="entry name" value="Cdc6_C"/>
</dbReference>
<comment type="caution">
    <text evidence="10">The sequence shown here is derived from an EMBL/GenBank/DDBJ whole genome shotgun (WGS) entry which is preliminary data.</text>
</comment>
<evidence type="ECO:0000256" key="6">
    <source>
        <dbReference type="PIRNR" id="PIRNR001767"/>
    </source>
</evidence>
<protein>
    <recommendedName>
        <fullName evidence="6">Cell division control protein</fullName>
    </recommendedName>
</protein>
<dbReference type="InterPro" id="IPR003959">
    <property type="entry name" value="ATPase_AAA_core"/>
</dbReference>
<evidence type="ECO:0000313" key="10">
    <source>
        <dbReference type="EMBL" id="KAG7194048.1"/>
    </source>
</evidence>
<dbReference type="Proteomes" id="UP000790833">
    <property type="component" value="Unassembled WGS sequence"/>
</dbReference>
<dbReference type="InterPro" id="IPR016314">
    <property type="entry name" value="Cdc6/18"/>
</dbReference>
<accession>A0A9P7V9W7</accession>
<dbReference type="Gene3D" id="3.40.50.300">
    <property type="entry name" value="P-loop containing nucleotide triphosphate hydrolases"/>
    <property type="match status" value="1"/>
</dbReference>
<sequence>MTKSSMVQLPLTPPTTPTAKRVIDISNSTSLGSPLKKKRLFNTQKSSSESSTFLRAKSLFQRGSQISHSSGESHLVSREKEASILNDFLIENYSKKCSNSLYISGPPGTGKTAQVSLSLDHFLKSIGSPSKSDPSIVHSHDKSQWVKIITMNCMTISNPENIFHEIYNQLDTHSITGNRKKSADDLFMLLQNKSIKFNTIVLFLDEMDYLITRDQQVLFKLFQFASTQLLTSKLILVGISNSLDFTDKFLPRLKRNRLCPQSMQFLPYNASQIRQIIMERLSTLTEDKENEQGPRHIIHPTAVQMCCVKAAAVAGDLRKAFDICYKSIELVEEECAMGKSQATVLISHVARVCNATFGDNLGQRLNKLNLLQKAILCCLVNLEKKRSLSSAENKVNQLYEHYLKHCVPKVEQLLSTVKKGEFLELVSALEASGLVSLTAGKLGGRGGNSIVPVVDTANAVIKSRVPSDMLAMVVKEIGVLKKLLYN</sequence>
<feature type="domain" description="Cdc6/ORC1-like ATPase lid" evidence="9">
    <location>
        <begin position="268"/>
        <end position="334"/>
    </location>
</feature>
<comment type="subcellular location">
    <subcellularLocation>
        <location evidence="1">Nucleus</location>
    </subcellularLocation>
</comment>
<dbReference type="PIRSF" id="PIRSF001767">
    <property type="entry name" value="Cdc6"/>
    <property type="match status" value="1"/>
</dbReference>
<dbReference type="Pfam" id="PF00004">
    <property type="entry name" value="AAA"/>
    <property type="match status" value="1"/>
</dbReference>
<evidence type="ECO:0000256" key="3">
    <source>
        <dbReference type="ARBA" id="ARBA00022705"/>
    </source>
</evidence>
<dbReference type="RefSeq" id="XP_043049595.1">
    <property type="nucleotide sequence ID" value="XM_043195890.1"/>
</dbReference>
<dbReference type="GO" id="GO:0016887">
    <property type="term" value="F:ATP hydrolysis activity"/>
    <property type="evidence" value="ECO:0007669"/>
    <property type="project" value="InterPro"/>
</dbReference>
<proteinExistence type="inferred from homology"/>
<evidence type="ECO:0000256" key="4">
    <source>
        <dbReference type="ARBA" id="ARBA00023242"/>
    </source>
</evidence>
<dbReference type="PANTHER" id="PTHR10763:SF26">
    <property type="entry name" value="CELL DIVISION CONTROL PROTEIN 6 HOMOLOG"/>
    <property type="match status" value="1"/>
</dbReference>
<reference evidence="10" key="1">
    <citation type="submission" date="2021-03" db="EMBL/GenBank/DDBJ databases">
        <authorList>
            <person name="Palmer J.M."/>
        </authorList>
    </citation>
    <scope>NUCLEOTIDE SEQUENCE</scope>
    <source>
        <strain evidence="10">ARV_011</strain>
    </source>
</reference>
<dbReference type="CDD" id="cd00009">
    <property type="entry name" value="AAA"/>
    <property type="match status" value="1"/>
</dbReference>
<gene>
    <name evidence="10" type="primary">CDC6</name>
    <name evidence="10" type="ORF">KQ657_005251</name>
</gene>
<dbReference type="GO" id="GO:0005524">
    <property type="term" value="F:ATP binding"/>
    <property type="evidence" value="ECO:0007669"/>
    <property type="project" value="InterPro"/>
</dbReference>